<feature type="compositionally biased region" description="Basic and acidic residues" evidence="1">
    <location>
        <begin position="700"/>
        <end position="714"/>
    </location>
</feature>
<feature type="compositionally biased region" description="Basic and acidic residues" evidence="1">
    <location>
        <begin position="1"/>
        <end position="19"/>
    </location>
</feature>
<feature type="region of interest" description="Disordered" evidence="1">
    <location>
        <begin position="637"/>
        <end position="726"/>
    </location>
</feature>
<dbReference type="AlphaFoldDB" id="A0AAP0AT02"/>
<feature type="region of interest" description="Disordered" evidence="1">
    <location>
        <begin position="259"/>
        <end position="280"/>
    </location>
</feature>
<dbReference type="EMBL" id="JBBWWQ010000021">
    <property type="protein sequence ID" value="KAK8913960.1"/>
    <property type="molecule type" value="Genomic_DNA"/>
</dbReference>
<sequence>MAPDVLDRGEDLDARKSAGKEASGLKQESGFGPCRIEYTSPSKNKKVDGGSCFHDNLPSRFQSGENIQGQDADGQISLSSENKGKILARKSAKEPAVIPSKRPRIDEFENCIKNTGTNGHNGISTMAGFDPIRCTADKSQIITPKRAHDGKRADKRNCRANMRNKYEFLASKAGIVCNDTLSGGNNVLGSHGFKSDTHDIIKQLEELSLFDLLNGSYQFSMLPVDKGKKSSNSNDSILLSVRKACSILCPPAHALAENSSNSKACQSSQDPSFSTGSTSNCELKDKQLEESLTKGKDTSQANWINSTIYQPKRILDQLALPAAHELESFLFNSNMNSVPPQFMAKTKTCATDLPPFHWSFSHGSNNKPSVESCKMNATKNACQGKWVRIGRSFSSPGGDKSDMDSLNRQKMDDVLEWMKSSTLQPTGDGPFNKFSIVGTHPDVQVEENMNSVDGSVLPGPFNSKTFHMHEIPLTMNGNHLECDSKGHAPQEFTAPVASRCPYEMNLDPSKFNQTFKDIVVPKDQTAGTIDGCSVSSFSYTCRDATVRSWDNSCPCYQNLKCKQACPEEVLSAAATLLHMGRTSRHRSAPKYSSGRNRWPKAPSMKKMKARKSSNSIINIPDIPFAAVGCNNPIRKANMPSSDHHPTIQRKMDFIPPNGSGRESSSRWSSPTSKVEKDPNQGVPHGNSSFRPSSAPFSARAAEKACENATKEPHAKPPSAAFKGSSIRDWIRCRSKRL</sequence>
<dbReference type="Proteomes" id="UP001418222">
    <property type="component" value="Unassembled WGS sequence"/>
</dbReference>
<feature type="region of interest" description="Disordered" evidence="1">
    <location>
        <begin position="581"/>
        <end position="611"/>
    </location>
</feature>
<evidence type="ECO:0000256" key="1">
    <source>
        <dbReference type="SAM" id="MobiDB-lite"/>
    </source>
</evidence>
<dbReference type="PANTHER" id="PTHR36723:SF1">
    <property type="entry name" value="F22C12.19"/>
    <property type="match status" value="1"/>
</dbReference>
<accession>A0AAP0AT02</accession>
<proteinExistence type="predicted"/>
<comment type="caution">
    <text evidence="2">The sequence shown here is derived from an EMBL/GenBank/DDBJ whole genome shotgun (WGS) entry which is preliminary data.</text>
</comment>
<gene>
    <name evidence="2" type="ORF">KSP39_PZI024314</name>
</gene>
<feature type="compositionally biased region" description="Basic and acidic residues" evidence="1">
    <location>
        <begin position="641"/>
        <end position="652"/>
    </location>
</feature>
<evidence type="ECO:0000313" key="2">
    <source>
        <dbReference type="EMBL" id="KAK8913960.1"/>
    </source>
</evidence>
<dbReference type="PANTHER" id="PTHR36723">
    <property type="entry name" value="F22C12.19"/>
    <property type="match status" value="1"/>
</dbReference>
<evidence type="ECO:0000313" key="3">
    <source>
        <dbReference type="Proteomes" id="UP001418222"/>
    </source>
</evidence>
<organism evidence="2 3">
    <name type="scientific">Platanthera zijinensis</name>
    <dbReference type="NCBI Taxonomy" id="2320716"/>
    <lineage>
        <taxon>Eukaryota</taxon>
        <taxon>Viridiplantae</taxon>
        <taxon>Streptophyta</taxon>
        <taxon>Embryophyta</taxon>
        <taxon>Tracheophyta</taxon>
        <taxon>Spermatophyta</taxon>
        <taxon>Magnoliopsida</taxon>
        <taxon>Liliopsida</taxon>
        <taxon>Asparagales</taxon>
        <taxon>Orchidaceae</taxon>
        <taxon>Orchidoideae</taxon>
        <taxon>Orchideae</taxon>
        <taxon>Orchidinae</taxon>
        <taxon>Platanthera</taxon>
    </lineage>
</organism>
<reference evidence="2 3" key="1">
    <citation type="journal article" date="2022" name="Nat. Plants">
        <title>Genomes of leafy and leafless Platanthera orchids illuminate the evolution of mycoheterotrophy.</title>
        <authorList>
            <person name="Li M.H."/>
            <person name="Liu K.W."/>
            <person name="Li Z."/>
            <person name="Lu H.C."/>
            <person name="Ye Q.L."/>
            <person name="Zhang D."/>
            <person name="Wang J.Y."/>
            <person name="Li Y.F."/>
            <person name="Zhong Z.M."/>
            <person name="Liu X."/>
            <person name="Yu X."/>
            <person name="Liu D.K."/>
            <person name="Tu X.D."/>
            <person name="Liu B."/>
            <person name="Hao Y."/>
            <person name="Liao X.Y."/>
            <person name="Jiang Y.T."/>
            <person name="Sun W.H."/>
            <person name="Chen J."/>
            <person name="Chen Y.Q."/>
            <person name="Ai Y."/>
            <person name="Zhai J.W."/>
            <person name="Wu S.S."/>
            <person name="Zhou Z."/>
            <person name="Hsiao Y.Y."/>
            <person name="Wu W.L."/>
            <person name="Chen Y.Y."/>
            <person name="Lin Y.F."/>
            <person name="Hsu J.L."/>
            <person name="Li C.Y."/>
            <person name="Wang Z.W."/>
            <person name="Zhao X."/>
            <person name="Zhong W.Y."/>
            <person name="Ma X.K."/>
            <person name="Ma L."/>
            <person name="Huang J."/>
            <person name="Chen G.Z."/>
            <person name="Huang M.Z."/>
            <person name="Huang L."/>
            <person name="Peng D.H."/>
            <person name="Luo Y.B."/>
            <person name="Zou S.Q."/>
            <person name="Chen S.P."/>
            <person name="Lan S."/>
            <person name="Tsai W.C."/>
            <person name="Van de Peer Y."/>
            <person name="Liu Z.J."/>
        </authorList>
    </citation>
    <scope>NUCLEOTIDE SEQUENCE [LARGE SCALE GENOMIC DNA]</scope>
    <source>
        <strain evidence="2">Lor287</strain>
    </source>
</reference>
<name>A0AAP0AT02_9ASPA</name>
<feature type="region of interest" description="Disordered" evidence="1">
    <location>
        <begin position="1"/>
        <end position="51"/>
    </location>
</feature>
<keyword evidence="3" id="KW-1185">Reference proteome</keyword>
<feature type="compositionally biased region" description="Low complexity" evidence="1">
    <location>
        <begin position="687"/>
        <end position="699"/>
    </location>
</feature>
<protein>
    <submittedName>
        <fullName evidence="2">Uncharacterized protein</fullName>
    </submittedName>
</protein>
<feature type="compositionally biased region" description="Low complexity" evidence="1">
    <location>
        <begin position="658"/>
        <end position="672"/>
    </location>
</feature>